<dbReference type="AlphaFoldDB" id="A0A1M7LL77"/>
<dbReference type="SUPFAM" id="SSF55729">
    <property type="entry name" value="Acyl-CoA N-acyltransferases (Nat)"/>
    <property type="match status" value="1"/>
</dbReference>
<dbReference type="PANTHER" id="PTHR43420:SF12">
    <property type="entry name" value="N-ACETYLTRANSFERASE DOMAIN-CONTAINING PROTEIN"/>
    <property type="match status" value="1"/>
</dbReference>
<dbReference type="OrthoDB" id="9803907at2"/>
<proteinExistence type="predicted"/>
<reference evidence="4 5" key="1">
    <citation type="submission" date="2016-11" db="EMBL/GenBank/DDBJ databases">
        <authorList>
            <person name="Jaros S."/>
            <person name="Januszkiewicz K."/>
            <person name="Wedrychowicz H."/>
        </authorList>
    </citation>
    <scope>NUCLEOTIDE SEQUENCE [LARGE SCALE GENOMIC DNA]</scope>
    <source>
        <strain evidence="4 5">LMG 26898</strain>
    </source>
</reference>
<dbReference type="PROSITE" id="PS51186">
    <property type="entry name" value="GNAT"/>
    <property type="match status" value="1"/>
</dbReference>
<evidence type="ECO:0000256" key="1">
    <source>
        <dbReference type="ARBA" id="ARBA00022679"/>
    </source>
</evidence>
<dbReference type="Pfam" id="PF00583">
    <property type="entry name" value="Acetyltransf_1"/>
    <property type="match status" value="1"/>
</dbReference>
<protein>
    <submittedName>
        <fullName evidence="4">Acetyltransferase (GNAT) family protein</fullName>
    </submittedName>
</protein>
<organism evidence="4 5">
    <name type="scientific">Pseudomonas asturiensis</name>
    <dbReference type="NCBI Taxonomy" id="1190415"/>
    <lineage>
        <taxon>Bacteria</taxon>
        <taxon>Pseudomonadati</taxon>
        <taxon>Pseudomonadota</taxon>
        <taxon>Gammaproteobacteria</taxon>
        <taxon>Pseudomonadales</taxon>
        <taxon>Pseudomonadaceae</taxon>
        <taxon>Pseudomonas</taxon>
    </lineage>
</organism>
<keyword evidence="2" id="KW-0012">Acyltransferase</keyword>
<dbReference type="STRING" id="1190415.SAMN05216593_103131"/>
<dbReference type="InterPro" id="IPR016181">
    <property type="entry name" value="Acyl_CoA_acyltransferase"/>
</dbReference>
<dbReference type="GO" id="GO:0016747">
    <property type="term" value="F:acyltransferase activity, transferring groups other than amino-acyl groups"/>
    <property type="evidence" value="ECO:0007669"/>
    <property type="project" value="InterPro"/>
</dbReference>
<sequence length="153" mass="17254">MRRDLRTPLCVAPWPADTVPALLTPDLSLQAHQLLSQNPMPGEEPLASHASWLDAFERDPEFDRSRCFLAMNRERVVGVITCWTSAFIKDLVVHPDHRNRGIGAALLNHLFVHLIQCGEAVADLKVMENNRVARRLYEKSGMSYVARLAVDLN</sequence>
<dbReference type="CDD" id="cd04301">
    <property type="entry name" value="NAT_SF"/>
    <property type="match status" value="1"/>
</dbReference>
<dbReference type="EMBL" id="FRDA01000003">
    <property type="protein sequence ID" value="SHM78402.1"/>
    <property type="molecule type" value="Genomic_DNA"/>
</dbReference>
<dbReference type="PANTHER" id="PTHR43420">
    <property type="entry name" value="ACETYLTRANSFERASE"/>
    <property type="match status" value="1"/>
</dbReference>
<dbReference type="RefSeq" id="WP_073163512.1">
    <property type="nucleotide sequence ID" value="NZ_FRDA01000003.1"/>
</dbReference>
<evidence type="ECO:0000259" key="3">
    <source>
        <dbReference type="PROSITE" id="PS51186"/>
    </source>
</evidence>
<accession>A0A1M7LL77</accession>
<evidence type="ECO:0000313" key="4">
    <source>
        <dbReference type="EMBL" id="SHM78402.1"/>
    </source>
</evidence>
<evidence type="ECO:0000256" key="2">
    <source>
        <dbReference type="ARBA" id="ARBA00023315"/>
    </source>
</evidence>
<keyword evidence="1 4" id="KW-0808">Transferase</keyword>
<gene>
    <name evidence="4" type="ORF">SAMN05216593_103131</name>
</gene>
<feature type="domain" description="N-acetyltransferase" evidence="3">
    <location>
        <begin position="22"/>
        <end position="153"/>
    </location>
</feature>
<evidence type="ECO:0000313" key="5">
    <source>
        <dbReference type="Proteomes" id="UP000183983"/>
    </source>
</evidence>
<name>A0A1M7LL77_9PSED</name>
<dbReference type="Gene3D" id="3.40.630.30">
    <property type="match status" value="1"/>
</dbReference>
<dbReference type="Proteomes" id="UP000183983">
    <property type="component" value="Unassembled WGS sequence"/>
</dbReference>
<dbReference type="InterPro" id="IPR050680">
    <property type="entry name" value="YpeA/RimI_acetyltransf"/>
</dbReference>
<dbReference type="InterPro" id="IPR000182">
    <property type="entry name" value="GNAT_dom"/>
</dbReference>